<evidence type="ECO:0000256" key="2">
    <source>
        <dbReference type="SAM" id="Phobius"/>
    </source>
</evidence>
<evidence type="ECO:0000313" key="4">
    <source>
        <dbReference type="EMBL" id="UQA93395.1"/>
    </source>
</evidence>
<name>A0ABY4M6K6_9ACTN</name>
<proteinExistence type="predicted"/>
<keyword evidence="2" id="KW-0812">Transmembrane</keyword>
<accession>A0ABY4M6K6</accession>
<gene>
    <name evidence="4" type="ORF">K9S39_17450</name>
</gene>
<reference evidence="4" key="1">
    <citation type="submission" date="2021-10" db="EMBL/GenBank/DDBJ databases">
        <title>Streptomyces nigrumlapis sp.nov.,an antimicrobial producing actinobacterium isolated from Black Gobi rocks.</title>
        <authorList>
            <person name="Wen Y."/>
            <person name="Zhang W."/>
            <person name="Liu X.G."/>
        </authorList>
    </citation>
    <scope>NUCLEOTIDE SEQUENCE</scope>
    <source>
        <strain evidence="4">ST13-2-2</strain>
    </source>
</reference>
<evidence type="ECO:0008006" key="6">
    <source>
        <dbReference type="Google" id="ProtNLM"/>
    </source>
</evidence>
<organism evidence="4 5">
    <name type="scientific">Streptomyces halobius</name>
    <dbReference type="NCBI Taxonomy" id="2879846"/>
    <lineage>
        <taxon>Bacteria</taxon>
        <taxon>Bacillati</taxon>
        <taxon>Actinomycetota</taxon>
        <taxon>Actinomycetes</taxon>
        <taxon>Kitasatosporales</taxon>
        <taxon>Streptomycetaceae</taxon>
        <taxon>Streptomyces</taxon>
    </lineage>
</organism>
<feature type="region of interest" description="Disordered" evidence="1">
    <location>
        <begin position="30"/>
        <end position="81"/>
    </location>
</feature>
<dbReference type="RefSeq" id="WP_248864274.1">
    <property type="nucleotide sequence ID" value="NZ_CP086322.1"/>
</dbReference>
<dbReference type="InterPro" id="IPR006311">
    <property type="entry name" value="TAT_signal"/>
</dbReference>
<evidence type="ECO:0000256" key="3">
    <source>
        <dbReference type="SAM" id="SignalP"/>
    </source>
</evidence>
<evidence type="ECO:0000313" key="5">
    <source>
        <dbReference type="Proteomes" id="UP000830115"/>
    </source>
</evidence>
<keyword evidence="2" id="KW-1133">Transmembrane helix</keyword>
<dbReference type="Proteomes" id="UP000830115">
    <property type="component" value="Chromosome"/>
</dbReference>
<feature type="chain" id="PRO_5047429506" description="LPXTG-motif cell wall-anchored protein" evidence="3">
    <location>
        <begin position="29"/>
        <end position="113"/>
    </location>
</feature>
<keyword evidence="5" id="KW-1185">Reference proteome</keyword>
<dbReference type="PROSITE" id="PS51318">
    <property type="entry name" value="TAT"/>
    <property type="match status" value="1"/>
</dbReference>
<keyword evidence="2" id="KW-0472">Membrane</keyword>
<evidence type="ECO:0000256" key="1">
    <source>
        <dbReference type="SAM" id="MobiDB-lite"/>
    </source>
</evidence>
<feature type="transmembrane region" description="Helical" evidence="2">
    <location>
        <begin position="86"/>
        <end position="105"/>
    </location>
</feature>
<keyword evidence="3" id="KW-0732">Signal</keyword>
<dbReference type="EMBL" id="CP086322">
    <property type="protein sequence ID" value="UQA93395.1"/>
    <property type="molecule type" value="Genomic_DNA"/>
</dbReference>
<feature type="signal peptide" evidence="3">
    <location>
        <begin position="1"/>
        <end position="28"/>
    </location>
</feature>
<dbReference type="NCBIfam" id="NF041528">
    <property type="entry name" value="strep_LAETG"/>
    <property type="match status" value="1"/>
</dbReference>
<protein>
    <recommendedName>
        <fullName evidence="6">LPXTG-motif cell wall-anchored protein</fullName>
    </recommendedName>
</protein>
<sequence length="113" mass="11311">MTARRPLLTATVAGTVLFALWFVPSANAFVEADRPGRPDSGTEGSGSRPAATDAAGPGDTGTGTSTDGGTPRRLLADTGSPNTTPYMIGGAACLALGAGLVAFSVRRTRDETG</sequence>
<feature type="compositionally biased region" description="Low complexity" evidence="1">
    <location>
        <begin position="49"/>
        <end position="71"/>
    </location>
</feature>